<dbReference type="RefSeq" id="WP_097153556.1">
    <property type="nucleotide sequence ID" value="NZ_OBEL01000002.1"/>
</dbReference>
<feature type="transmembrane region" description="Helical" evidence="1">
    <location>
        <begin position="137"/>
        <end position="161"/>
    </location>
</feature>
<dbReference type="Proteomes" id="UP000219439">
    <property type="component" value="Unassembled WGS sequence"/>
</dbReference>
<keyword evidence="1" id="KW-0472">Membrane</keyword>
<keyword evidence="4" id="KW-1185">Reference proteome</keyword>
<proteinExistence type="predicted"/>
<feature type="transmembrane region" description="Helical" evidence="1">
    <location>
        <begin position="88"/>
        <end position="107"/>
    </location>
</feature>
<keyword evidence="1" id="KW-1133">Transmembrane helix</keyword>
<protein>
    <submittedName>
        <fullName evidence="3">Urease accessory protein</fullName>
    </submittedName>
</protein>
<feature type="transmembrane region" description="Helical" evidence="1">
    <location>
        <begin position="114"/>
        <end position="131"/>
    </location>
</feature>
<reference evidence="3 4" key="1">
    <citation type="submission" date="2017-09" db="EMBL/GenBank/DDBJ databases">
        <authorList>
            <person name="Ehlers B."/>
            <person name="Leendertz F.H."/>
        </authorList>
    </citation>
    <scope>NUCLEOTIDE SEQUENCE [LARGE SCALE GENOMIC DNA]</scope>
    <source>
        <strain evidence="3 4">DSM 18289</strain>
    </source>
</reference>
<dbReference type="InterPro" id="IPR007038">
    <property type="entry name" value="HupE_UreJ"/>
</dbReference>
<feature type="transmembrane region" description="Helical" evidence="1">
    <location>
        <begin position="35"/>
        <end position="54"/>
    </location>
</feature>
<dbReference type="AlphaFoldDB" id="A0A285PGC3"/>
<dbReference type="PIRSF" id="PIRSF016919">
    <property type="entry name" value="HupE_UreJ"/>
    <property type="match status" value="1"/>
</dbReference>
<evidence type="ECO:0000313" key="4">
    <source>
        <dbReference type="Proteomes" id="UP000219439"/>
    </source>
</evidence>
<feature type="signal peptide" evidence="2">
    <location>
        <begin position="1"/>
        <end position="19"/>
    </location>
</feature>
<accession>A0A285PGC3</accession>
<dbReference type="Pfam" id="PF04955">
    <property type="entry name" value="HupE_UreJ"/>
    <property type="match status" value="1"/>
</dbReference>
<name>A0A285PGC3_9HYPH</name>
<feature type="transmembrane region" description="Helical" evidence="1">
    <location>
        <begin position="61"/>
        <end position="82"/>
    </location>
</feature>
<dbReference type="OrthoDB" id="9808192at2"/>
<feature type="chain" id="PRO_5012944852" evidence="2">
    <location>
        <begin position="20"/>
        <end position="192"/>
    </location>
</feature>
<feature type="transmembrane region" description="Helical" evidence="1">
    <location>
        <begin position="173"/>
        <end position="190"/>
    </location>
</feature>
<gene>
    <name evidence="3" type="ORF">SAMN06265368_2276</name>
</gene>
<keyword evidence="1" id="KW-0812">Transmembrane</keyword>
<evidence type="ECO:0000313" key="3">
    <source>
        <dbReference type="EMBL" id="SNZ19196.1"/>
    </source>
</evidence>
<organism evidence="3 4">
    <name type="scientific">Cohaesibacter gelatinilyticus</name>
    <dbReference type="NCBI Taxonomy" id="372072"/>
    <lineage>
        <taxon>Bacteria</taxon>
        <taxon>Pseudomonadati</taxon>
        <taxon>Pseudomonadota</taxon>
        <taxon>Alphaproteobacteria</taxon>
        <taxon>Hyphomicrobiales</taxon>
        <taxon>Cohaesibacteraceae</taxon>
    </lineage>
</organism>
<evidence type="ECO:0000256" key="1">
    <source>
        <dbReference type="SAM" id="Phobius"/>
    </source>
</evidence>
<dbReference type="EMBL" id="OBEL01000002">
    <property type="protein sequence ID" value="SNZ19196.1"/>
    <property type="molecule type" value="Genomic_DNA"/>
</dbReference>
<sequence length="192" mass="19517">MKRLILTLAATLVASPAFAHLDPEAHGSLAAGLSHPIFGLDHVLAMIAVGLWAASLGGKDAIWFLPSAFVAAMIAGFMAALTGLSLPFVEPTILLSVFALGLAVAFALKLPLHIASGIVALFGLFHGFAHGGELGSAGVLAFGIGFALSTALLHILGVAVAFGTKRILSGEKILKALGWITAAGGFWIIISG</sequence>
<evidence type="ECO:0000256" key="2">
    <source>
        <dbReference type="SAM" id="SignalP"/>
    </source>
</evidence>
<keyword evidence="2" id="KW-0732">Signal</keyword>